<dbReference type="EMBL" id="KB445551">
    <property type="protein sequence ID" value="EMD00063.1"/>
    <property type="molecule type" value="Genomic_DNA"/>
</dbReference>
<dbReference type="Proteomes" id="UP000011761">
    <property type="component" value="Unassembled WGS sequence"/>
</dbReference>
<evidence type="ECO:0000256" key="3">
    <source>
        <dbReference type="ARBA" id="ARBA00022679"/>
    </source>
</evidence>
<dbReference type="InterPro" id="IPR013083">
    <property type="entry name" value="Znf_RING/FYVE/PHD"/>
</dbReference>
<feature type="non-terminal residue" evidence="9">
    <location>
        <position position="1"/>
    </location>
</feature>
<name>M2LZF5_BAUPA</name>
<dbReference type="OrthoDB" id="21204at2759"/>
<dbReference type="GO" id="GO:0006513">
    <property type="term" value="P:protein monoubiquitination"/>
    <property type="evidence" value="ECO:0007669"/>
    <property type="project" value="TreeGrafter"/>
</dbReference>
<dbReference type="GeneID" id="19114226"/>
<feature type="domain" description="RING-type" evidence="8">
    <location>
        <begin position="1"/>
        <end position="41"/>
    </location>
</feature>
<dbReference type="STRING" id="717646.M2LZF5"/>
<accession>M2LZF5</accession>
<dbReference type="PANTHER" id="PTHR46077:SF1">
    <property type="entry name" value="TOP1 BINDING ARGININE_SERINE RICH PROTEIN, E3 UBIQUITIN LIGASE"/>
    <property type="match status" value="1"/>
</dbReference>
<dbReference type="GO" id="GO:0008270">
    <property type="term" value="F:zinc ion binding"/>
    <property type="evidence" value="ECO:0007669"/>
    <property type="project" value="UniProtKB-KW"/>
</dbReference>
<keyword evidence="4" id="KW-0805">Transcription regulation</keyword>
<evidence type="ECO:0000256" key="4">
    <source>
        <dbReference type="ARBA" id="ARBA00023015"/>
    </source>
</evidence>
<organism evidence="9 10">
    <name type="scientific">Baudoinia panamericana (strain UAMH 10762)</name>
    <name type="common">Angels' share fungus</name>
    <name type="synonym">Baudoinia compniacensis (strain UAMH 10762)</name>
    <dbReference type="NCBI Taxonomy" id="717646"/>
    <lineage>
        <taxon>Eukaryota</taxon>
        <taxon>Fungi</taxon>
        <taxon>Dikarya</taxon>
        <taxon>Ascomycota</taxon>
        <taxon>Pezizomycotina</taxon>
        <taxon>Dothideomycetes</taxon>
        <taxon>Dothideomycetidae</taxon>
        <taxon>Mycosphaerellales</taxon>
        <taxon>Teratosphaeriaceae</taxon>
        <taxon>Baudoinia</taxon>
    </lineage>
</organism>
<keyword evidence="3" id="KW-0808">Transferase</keyword>
<keyword evidence="10" id="KW-1185">Reference proteome</keyword>
<evidence type="ECO:0000256" key="7">
    <source>
        <dbReference type="SAM" id="MobiDB-lite"/>
    </source>
</evidence>
<keyword evidence="6" id="KW-0479">Metal-binding</keyword>
<feature type="non-terminal residue" evidence="9">
    <location>
        <position position="237"/>
    </location>
</feature>
<keyword evidence="5" id="KW-0804">Transcription</keyword>
<dbReference type="InterPro" id="IPR001841">
    <property type="entry name" value="Znf_RING"/>
</dbReference>
<gene>
    <name evidence="9" type="ORF">BAUCODRAFT_42746</name>
</gene>
<dbReference type="Gene3D" id="3.30.40.10">
    <property type="entry name" value="Zinc/RING finger domain, C3HC4 (zinc finger)"/>
    <property type="match status" value="1"/>
</dbReference>
<dbReference type="RefSeq" id="XP_007672563.1">
    <property type="nucleotide sequence ID" value="XM_007674373.1"/>
</dbReference>
<evidence type="ECO:0000256" key="1">
    <source>
        <dbReference type="ARBA" id="ARBA00000900"/>
    </source>
</evidence>
<feature type="compositionally biased region" description="Polar residues" evidence="7">
    <location>
        <begin position="70"/>
        <end position="84"/>
    </location>
</feature>
<dbReference type="eggNOG" id="KOG0800">
    <property type="taxonomic scope" value="Eukaryota"/>
</dbReference>
<reference evidence="9 10" key="1">
    <citation type="journal article" date="2012" name="PLoS Pathog.">
        <title>Diverse lifestyles and strategies of plant pathogenesis encoded in the genomes of eighteen Dothideomycetes fungi.</title>
        <authorList>
            <person name="Ohm R.A."/>
            <person name="Feau N."/>
            <person name="Henrissat B."/>
            <person name="Schoch C.L."/>
            <person name="Horwitz B.A."/>
            <person name="Barry K.W."/>
            <person name="Condon B.J."/>
            <person name="Copeland A.C."/>
            <person name="Dhillon B."/>
            <person name="Glaser F."/>
            <person name="Hesse C.N."/>
            <person name="Kosti I."/>
            <person name="LaButti K."/>
            <person name="Lindquist E.A."/>
            <person name="Lucas S."/>
            <person name="Salamov A.A."/>
            <person name="Bradshaw R.E."/>
            <person name="Ciuffetti L."/>
            <person name="Hamelin R.C."/>
            <person name="Kema G.H.J."/>
            <person name="Lawrence C."/>
            <person name="Scott J.A."/>
            <person name="Spatafora J.W."/>
            <person name="Turgeon B.G."/>
            <person name="de Wit P.J.G.M."/>
            <person name="Zhong S."/>
            <person name="Goodwin S.B."/>
            <person name="Grigoriev I.V."/>
        </authorList>
    </citation>
    <scope>NUCLEOTIDE SEQUENCE [LARGE SCALE GENOMIC DNA]</scope>
    <source>
        <strain evidence="9 10">UAMH 10762</strain>
    </source>
</reference>
<dbReference type="OMA" id="RRHIYRH"/>
<dbReference type="AlphaFoldDB" id="M2LZF5"/>
<evidence type="ECO:0000259" key="8">
    <source>
        <dbReference type="PROSITE" id="PS50089"/>
    </source>
</evidence>
<evidence type="ECO:0000313" key="10">
    <source>
        <dbReference type="Proteomes" id="UP000011761"/>
    </source>
</evidence>
<dbReference type="PROSITE" id="PS50089">
    <property type="entry name" value="ZF_RING_2"/>
    <property type="match status" value="1"/>
</dbReference>
<dbReference type="KEGG" id="bcom:BAUCODRAFT_42746"/>
<dbReference type="SMART" id="SM00184">
    <property type="entry name" value="RING"/>
    <property type="match status" value="1"/>
</dbReference>
<dbReference type="GO" id="GO:0061630">
    <property type="term" value="F:ubiquitin protein ligase activity"/>
    <property type="evidence" value="ECO:0007669"/>
    <property type="project" value="UniProtKB-EC"/>
</dbReference>
<feature type="region of interest" description="Disordered" evidence="7">
    <location>
        <begin position="60"/>
        <end position="84"/>
    </location>
</feature>
<dbReference type="PANTHER" id="PTHR46077">
    <property type="entry name" value="E3 UBIQUITIN-PROTEIN LIGASE TOPORS"/>
    <property type="match status" value="1"/>
</dbReference>
<keyword evidence="6" id="KW-0862">Zinc</keyword>
<evidence type="ECO:0000256" key="6">
    <source>
        <dbReference type="PROSITE-ProRule" id="PRU00175"/>
    </source>
</evidence>
<evidence type="ECO:0000313" key="9">
    <source>
        <dbReference type="EMBL" id="EMD00063.1"/>
    </source>
</evidence>
<protein>
    <recommendedName>
        <fullName evidence="2">RING-type E3 ubiquitin transferase</fullName>
        <ecNumber evidence="2">2.3.2.27</ecNumber>
    </recommendedName>
</protein>
<proteinExistence type="predicted"/>
<keyword evidence="6" id="KW-0863">Zinc-finger</keyword>
<dbReference type="HOGENOM" id="CLU_050242_0_0_1"/>
<dbReference type="Pfam" id="PF13639">
    <property type="entry name" value="zf-RING_2"/>
    <property type="match status" value="1"/>
</dbReference>
<dbReference type="SUPFAM" id="SSF57850">
    <property type="entry name" value="RING/U-box"/>
    <property type="match status" value="1"/>
</dbReference>
<sequence>CTICLQPIAERAVAVPCNHLAFDFLCLVSWLQERATCPLCKASITEVQYDWRSPNDFKTYHVPPPPSAETGDTVSRSRGHGSQRSTLAFVRRRSGAGSSLHWEEDPALRRRRHVYHDHAFSLHVGANPVSGYCDFTPIIFSASPEMQSRARAFLRRELRVFRFLDAVPSGGSRGFLIEFIIAVLKVSEPKGADGRAEDLLSESVGRDNARLLLHELEAWLRSPYARLENWDQMVQYA</sequence>
<evidence type="ECO:0000256" key="5">
    <source>
        <dbReference type="ARBA" id="ARBA00023163"/>
    </source>
</evidence>
<comment type="catalytic activity">
    <reaction evidence="1">
        <text>S-ubiquitinyl-[E2 ubiquitin-conjugating enzyme]-L-cysteine + [acceptor protein]-L-lysine = [E2 ubiquitin-conjugating enzyme]-L-cysteine + N(6)-ubiquitinyl-[acceptor protein]-L-lysine.</text>
        <dbReference type="EC" id="2.3.2.27"/>
    </reaction>
</comment>
<dbReference type="EC" id="2.3.2.27" evidence="2"/>
<dbReference type="GO" id="GO:0000209">
    <property type="term" value="P:protein polyubiquitination"/>
    <property type="evidence" value="ECO:0007669"/>
    <property type="project" value="TreeGrafter"/>
</dbReference>
<evidence type="ECO:0000256" key="2">
    <source>
        <dbReference type="ARBA" id="ARBA00012483"/>
    </source>
</evidence>